<comment type="caution">
    <text evidence="8">The sequence shown here is derived from an EMBL/GenBank/DDBJ whole genome shotgun (WGS) entry which is preliminary data.</text>
</comment>
<dbReference type="PANTHER" id="PTHR10082:SF60">
    <property type="entry name" value="INTEGRIN BETA-PS"/>
    <property type="match status" value="1"/>
</dbReference>
<organism evidence="8 9">
    <name type="scientific">Cryptolaemus montrouzieri</name>
    <dbReference type="NCBI Taxonomy" id="559131"/>
    <lineage>
        <taxon>Eukaryota</taxon>
        <taxon>Metazoa</taxon>
        <taxon>Ecdysozoa</taxon>
        <taxon>Arthropoda</taxon>
        <taxon>Hexapoda</taxon>
        <taxon>Insecta</taxon>
        <taxon>Pterygota</taxon>
        <taxon>Neoptera</taxon>
        <taxon>Endopterygota</taxon>
        <taxon>Coleoptera</taxon>
        <taxon>Polyphaga</taxon>
        <taxon>Cucujiformia</taxon>
        <taxon>Coccinelloidea</taxon>
        <taxon>Coccinellidae</taxon>
        <taxon>Scymninae</taxon>
        <taxon>Scymnini</taxon>
        <taxon>Cryptolaemus</taxon>
    </lineage>
</organism>
<evidence type="ECO:0000313" key="9">
    <source>
        <dbReference type="Proteomes" id="UP001516400"/>
    </source>
</evidence>
<evidence type="ECO:0000256" key="1">
    <source>
        <dbReference type="ARBA" id="ARBA00022737"/>
    </source>
</evidence>
<accession>A0ABD2NVS0</accession>
<evidence type="ECO:0000256" key="4">
    <source>
        <dbReference type="ARBA" id="ARBA00023180"/>
    </source>
</evidence>
<keyword evidence="1" id="KW-0677">Repeat</keyword>
<gene>
    <name evidence="8" type="ORF">HHI36_005905</name>
</gene>
<dbReference type="Gene3D" id="1.20.5.100">
    <property type="entry name" value="Cytochrome c1, transmembrane anchor, C-terminal"/>
    <property type="match status" value="1"/>
</dbReference>
<keyword evidence="3" id="KW-1015">Disulfide bond</keyword>
<keyword evidence="2 5" id="KW-1133">Transmembrane helix</keyword>
<dbReference type="InterPro" id="IPR012896">
    <property type="entry name" value="Integrin_bsu_tail"/>
</dbReference>
<dbReference type="Proteomes" id="UP001516400">
    <property type="component" value="Unassembled WGS sequence"/>
</dbReference>
<dbReference type="InterPro" id="IPR015812">
    <property type="entry name" value="Integrin_bsu"/>
</dbReference>
<dbReference type="Pfam" id="PF07965">
    <property type="entry name" value="Integrin_B_tail"/>
    <property type="match status" value="1"/>
</dbReference>
<proteinExistence type="predicted"/>
<keyword evidence="5" id="KW-0812">Transmembrane</keyword>
<evidence type="ECO:0000256" key="5">
    <source>
        <dbReference type="SAM" id="Phobius"/>
    </source>
</evidence>
<dbReference type="EMBL" id="JABFTP020000144">
    <property type="protein sequence ID" value="KAL3282735.1"/>
    <property type="molecule type" value="Genomic_DNA"/>
</dbReference>
<keyword evidence="5" id="KW-0472">Membrane</keyword>
<dbReference type="SMART" id="SM01242">
    <property type="entry name" value="Integrin_B_tail"/>
    <property type="match status" value="1"/>
</dbReference>
<keyword evidence="4" id="KW-0325">Glycoprotein</keyword>
<evidence type="ECO:0000256" key="2">
    <source>
        <dbReference type="ARBA" id="ARBA00022989"/>
    </source>
</evidence>
<feature type="transmembrane region" description="Helical" evidence="5">
    <location>
        <begin position="150"/>
        <end position="171"/>
    </location>
</feature>
<name>A0ABD2NVS0_9CUCU</name>
<keyword evidence="9" id="KW-1185">Reference proteome</keyword>
<dbReference type="InterPro" id="IPR036349">
    <property type="entry name" value="Integrin_bsu_tail_dom_sf"/>
</dbReference>
<evidence type="ECO:0000256" key="3">
    <source>
        <dbReference type="ARBA" id="ARBA00023157"/>
    </source>
</evidence>
<dbReference type="SMART" id="SM01241">
    <property type="entry name" value="Integrin_b_cyt"/>
    <property type="match status" value="1"/>
</dbReference>
<dbReference type="Pfam" id="PF08725">
    <property type="entry name" value="Integrin_b_cyt"/>
    <property type="match status" value="1"/>
</dbReference>
<dbReference type="InterPro" id="IPR014836">
    <property type="entry name" value="Integrin_bsu_cyt_dom"/>
</dbReference>
<feature type="domain" description="Integrin beta subunit cytoplasmic" evidence="6">
    <location>
        <begin position="172"/>
        <end position="217"/>
    </location>
</feature>
<dbReference type="PANTHER" id="PTHR10082">
    <property type="entry name" value="INTEGRIN BETA SUBUNIT"/>
    <property type="match status" value="1"/>
</dbReference>
<evidence type="ECO:0000313" key="8">
    <source>
        <dbReference type="EMBL" id="KAL3282735.1"/>
    </source>
</evidence>
<sequence>MFVLPVYSIDYLVNPKRGLHLGSLLEIPSTLKRWHSGFDFLLKKTVVVFTEFIPVSSFRLSHRCNELRDCVECKVFDTGVLKGGDCDLKCISYIFHQVDEIKEDELVKGERVCRFLDTKTCSILYKYSYDTNKNLAVKVQKYKRCPPNPLVWTGSVVGSIVLIALISLIIWKLFTSIYDRREYARFENERKNLKWNRNENPLYRDVVATFKNPSYNT</sequence>
<dbReference type="SUPFAM" id="SSF69687">
    <property type="entry name" value="Integrin beta tail domain"/>
    <property type="match status" value="1"/>
</dbReference>
<protein>
    <submittedName>
        <fullName evidence="8">Uncharacterized protein</fullName>
    </submittedName>
</protein>
<dbReference type="AlphaFoldDB" id="A0ABD2NVS0"/>
<feature type="domain" description="Integrin beta subunit tail" evidence="7">
    <location>
        <begin position="64"/>
        <end position="150"/>
    </location>
</feature>
<evidence type="ECO:0000259" key="7">
    <source>
        <dbReference type="SMART" id="SM01242"/>
    </source>
</evidence>
<evidence type="ECO:0000259" key="6">
    <source>
        <dbReference type="SMART" id="SM01241"/>
    </source>
</evidence>
<dbReference type="Gene3D" id="4.10.1240.30">
    <property type="match status" value="1"/>
</dbReference>
<reference evidence="8 9" key="1">
    <citation type="journal article" date="2021" name="BMC Biol.">
        <title>Horizontally acquired antibacterial genes associated with adaptive radiation of ladybird beetles.</title>
        <authorList>
            <person name="Li H.S."/>
            <person name="Tang X.F."/>
            <person name="Huang Y.H."/>
            <person name="Xu Z.Y."/>
            <person name="Chen M.L."/>
            <person name="Du X.Y."/>
            <person name="Qiu B.Y."/>
            <person name="Chen P.T."/>
            <person name="Zhang W."/>
            <person name="Slipinski A."/>
            <person name="Escalona H.E."/>
            <person name="Waterhouse R.M."/>
            <person name="Zwick A."/>
            <person name="Pang H."/>
        </authorList>
    </citation>
    <scope>NUCLEOTIDE SEQUENCE [LARGE SCALE GENOMIC DNA]</scope>
    <source>
        <strain evidence="8">SYSU2018</strain>
    </source>
</reference>